<accession>A0A091GH48</accession>
<feature type="non-terminal residue" evidence="2">
    <location>
        <position position="1"/>
    </location>
</feature>
<feature type="region of interest" description="Disordered" evidence="1">
    <location>
        <begin position="45"/>
        <end position="72"/>
    </location>
</feature>
<proteinExistence type="predicted"/>
<evidence type="ECO:0000256" key="1">
    <source>
        <dbReference type="SAM" id="MobiDB-lite"/>
    </source>
</evidence>
<feature type="non-terminal residue" evidence="2">
    <location>
        <position position="72"/>
    </location>
</feature>
<reference evidence="2 3" key="1">
    <citation type="submission" date="2014-04" db="EMBL/GenBank/DDBJ databases">
        <title>Genome evolution of avian class.</title>
        <authorList>
            <person name="Zhang G."/>
            <person name="Li C."/>
        </authorList>
    </citation>
    <scope>NUCLEOTIDE SEQUENCE [LARGE SCALE GENOMIC DNA]</scope>
    <source>
        <strain evidence="2">BGI_N303</strain>
    </source>
</reference>
<sequence>SAQPPGLSLRLQQGEDVTLPHGSLHVADDGAARVVHELHAHLRAHPSRARPGPTHLRALPLGPGPAQHLGHL</sequence>
<organism evidence="2 3">
    <name type="scientific">Cuculus canorus</name>
    <name type="common">Common cuckoo</name>
    <dbReference type="NCBI Taxonomy" id="55661"/>
    <lineage>
        <taxon>Eukaryota</taxon>
        <taxon>Metazoa</taxon>
        <taxon>Chordata</taxon>
        <taxon>Craniata</taxon>
        <taxon>Vertebrata</taxon>
        <taxon>Euteleostomi</taxon>
        <taxon>Archelosauria</taxon>
        <taxon>Archosauria</taxon>
        <taxon>Dinosauria</taxon>
        <taxon>Saurischia</taxon>
        <taxon>Theropoda</taxon>
        <taxon>Coelurosauria</taxon>
        <taxon>Aves</taxon>
        <taxon>Neognathae</taxon>
        <taxon>Neoaves</taxon>
        <taxon>Otidimorphae</taxon>
        <taxon>Cuculiformes</taxon>
        <taxon>Cuculidae</taxon>
        <taxon>Cuculus</taxon>
    </lineage>
</organism>
<name>A0A091GH48_CUCCA</name>
<evidence type="ECO:0000313" key="3">
    <source>
        <dbReference type="Proteomes" id="UP000053760"/>
    </source>
</evidence>
<protein>
    <submittedName>
        <fullName evidence="2">Uncharacterized protein</fullName>
    </submittedName>
</protein>
<dbReference type="Proteomes" id="UP000053760">
    <property type="component" value="Unassembled WGS sequence"/>
</dbReference>
<keyword evidence="3" id="KW-1185">Reference proteome</keyword>
<dbReference type="AlphaFoldDB" id="A0A091GH48"/>
<gene>
    <name evidence="2" type="ORF">N303_13668</name>
</gene>
<dbReference type="EMBL" id="KL448126">
    <property type="protein sequence ID" value="KFO80676.1"/>
    <property type="molecule type" value="Genomic_DNA"/>
</dbReference>
<evidence type="ECO:0000313" key="2">
    <source>
        <dbReference type="EMBL" id="KFO80676.1"/>
    </source>
</evidence>